<reference evidence="1 2" key="1">
    <citation type="submission" date="2017-02" db="EMBL/GenBank/DDBJ databases">
        <authorList>
            <person name="Peterson S.W."/>
        </authorList>
    </citation>
    <scope>NUCLEOTIDE SEQUENCE [LARGE SCALE GENOMIC DNA]</scope>
    <source>
        <strain evidence="1 2">DSM 18108</strain>
    </source>
</reference>
<evidence type="ECO:0000313" key="2">
    <source>
        <dbReference type="Proteomes" id="UP000190166"/>
    </source>
</evidence>
<dbReference type="RefSeq" id="WP_079471961.1">
    <property type="nucleotide sequence ID" value="NZ_FUZZ01000004.1"/>
</dbReference>
<accession>A0A1T5P976</accession>
<keyword evidence="2" id="KW-1185">Reference proteome</keyword>
<sequence>MQSPLTIFVFNQNPFRLSEEEYHSPETVLKNYFELFGPGETNDILTSVQTEALTNPGSPYSAVSERMKVMSCFTELYRLIEAAFVISQKK</sequence>
<dbReference type="AlphaFoldDB" id="A0A1T5P976"/>
<protein>
    <submittedName>
        <fullName evidence="1">Uncharacterized protein</fullName>
    </submittedName>
</protein>
<organism evidence="1 2">
    <name type="scientific">Chitinophaga ginsengisegetis</name>
    <dbReference type="NCBI Taxonomy" id="393003"/>
    <lineage>
        <taxon>Bacteria</taxon>
        <taxon>Pseudomonadati</taxon>
        <taxon>Bacteroidota</taxon>
        <taxon>Chitinophagia</taxon>
        <taxon>Chitinophagales</taxon>
        <taxon>Chitinophagaceae</taxon>
        <taxon>Chitinophaga</taxon>
    </lineage>
</organism>
<name>A0A1T5P976_9BACT</name>
<dbReference type="Proteomes" id="UP000190166">
    <property type="component" value="Unassembled WGS sequence"/>
</dbReference>
<evidence type="ECO:0000313" key="1">
    <source>
        <dbReference type="EMBL" id="SKD08799.1"/>
    </source>
</evidence>
<proteinExistence type="predicted"/>
<gene>
    <name evidence="1" type="ORF">SAMN05660461_4676</name>
</gene>
<dbReference type="EMBL" id="FUZZ01000004">
    <property type="protein sequence ID" value="SKD08799.1"/>
    <property type="molecule type" value="Genomic_DNA"/>
</dbReference>